<dbReference type="InterPro" id="IPR055411">
    <property type="entry name" value="LRR_FXL15/At3g58940/PEG3-like"/>
</dbReference>
<dbReference type="SUPFAM" id="SSF52047">
    <property type="entry name" value="RNI-like"/>
    <property type="match status" value="1"/>
</dbReference>
<reference evidence="3" key="1">
    <citation type="submission" date="2024-10" db="EMBL/GenBank/DDBJ databases">
        <authorList>
            <person name="Ryan C."/>
        </authorList>
    </citation>
    <scope>NUCLEOTIDE SEQUENCE [LARGE SCALE GENOMIC DNA]</scope>
</reference>
<evidence type="ECO:0000313" key="4">
    <source>
        <dbReference type="Proteomes" id="UP001497457"/>
    </source>
</evidence>
<organism evidence="3 4">
    <name type="scientific">Urochloa decumbens</name>
    <dbReference type="NCBI Taxonomy" id="240449"/>
    <lineage>
        <taxon>Eukaryota</taxon>
        <taxon>Viridiplantae</taxon>
        <taxon>Streptophyta</taxon>
        <taxon>Embryophyta</taxon>
        <taxon>Tracheophyta</taxon>
        <taxon>Spermatophyta</taxon>
        <taxon>Magnoliopsida</taxon>
        <taxon>Liliopsida</taxon>
        <taxon>Poales</taxon>
        <taxon>Poaceae</taxon>
        <taxon>PACMAD clade</taxon>
        <taxon>Panicoideae</taxon>
        <taxon>Panicodae</taxon>
        <taxon>Paniceae</taxon>
        <taxon>Melinidinae</taxon>
        <taxon>Urochloa</taxon>
    </lineage>
</organism>
<accession>A0ABC9E750</accession>
<dbReference type="PANTHER" id="PTHR32141">
    <property type="match status" value="1"/>
</dbReference>
<dbReference type="EMBL" id="OZ075146">
    <property type="protein sequence ID" value="CAL5052236.1"/>
    <property type="molecule type" value="Genomic_DNA"/>
</dbReference>
<dbReference type="AlphaFoldDB" id="A0ABC9E750"/>
<dbReference type="InterPro" id="IPR032675">
    <property type="entry name" value="LRR_dom_sf"/>
</dbReference>
<dbReference type="PANTHER" id="PTHR32141:SF179">
    <property type="entry name" value="F-BOX DOMAIN-CONTAINING PROTEIN"/>
    <property type="match status" value="1"/>
</dbReference>
<evidence type="ECO:0000313" key="3">
    <source>
        <dbReference type="EMBL" id="CAL5052236.1"/>
    </source>
</evidence>
<dbReference type="Gene3D" id="3.80.10.10">
    <property type="entry name" value="Ribonuclease Inhibitor"/>
    <property type="match status" value="1"/>
</dbReference>
<evidence type="ECO:0000259" key="2">
    <source>
        <dbReference type="Pfam" id="PF24758"/>
    </source>
</evidence>
<gene>
    <name evidence="3" type="ORF">URODEC1_LOCUS92598</name>
</gene>
<feature type="region of interest" description="Disordered" evidence="1">
    <location>
        <begin position="1"/>
        <end position="64"/>
    </location>
</feature>
<dbReference type="InterPro" id="IPR055302">
    <property type="entry name" value="F-box_dom-containing"/>
</dbReference>
<keyword evidence="4" id="KW-1185">Reference proteome</keyword>
<proteinExistence type="predicted"/>
<dbReference type="Pfam" id="PF24758">
    <property type="entry name" value="LRR_At5g56370"/>
    <property type="match status" value="1"/>
</dbReference>
<evidence type="ECO:0000256" key="1">
    <source>
        <dbReference type="SAM" id="MobiDB-lite"/>
    </source>
</evidence>
<sequence>MDAADPPAKKRRTEPPDEMYLPSLAPVGTNAPPPSHLVPTSESSEESHGQEPAAARGKEGEGGGGIDYISRLPDAILGEIISLLPTKAGARTQALASRWRRLWLSSPLNLDLSNAGLGGKALSRLISRILSAHPGPAWRFSIPLHPDLNWCPETVDAWLRSPALDNLQELELAIQNHLPASVFRFSATLHVVTISRCHIVDGMVETLHFPQLTQLGLKLVKVSGDSLHSIIAGCPVIECFLLKHIDFGCGNIFPYGSTPQAS</sequence>
<dbReference type="SUPFAM" id="SSF81383">
    <property type="entry name" value="F-box domain"/>
    <property type="match status" value="1"/>
</dbReference>
<dbReference type="InterPro" id="IPR036047">
    <property type="entry name" value="F-box-like_dom_sf"/>
</dbReference>
<protein>
    <recommendedName>
        <fullName evidence="2">F-box/LRR-repeat protein 15/At3g58940/PEG3-like LRR domain-containing protein</fullName>
    </recommendedName>
</protein>
<feature type="domain" description="F-box/LRR-repeat protein 15/At3g58940/PEG3-like LRR" evidence="2">
    <location>
        <begin position="155"/>
        <end position="250"/>
    </location>
</feature>
<name>A0ABC9E750_9POAL</name>
<dbReference type="Proteomes" id="UP001497457">
    <property type="component" value="Chromosome 36b"/>
</dbReference>